<organism evidence="1 2">
    <name type="scientific">Camellia lanceoleosa</name>
    <dbReference type="NCBI Taxonomy" id="1840588"/>
    <lineage>
        <taxon>Eukaryota</taxon>
        <taxon>Viridiplantae</taxon>
        <taxon>Streptophyta</taxon>
        <taxon>Embryophyta</taxon>
        <taxon>Tracheophyta</taxon>
        <taxon>Spermatophyta</taxon>
        <taxon>Magnoliopsida</taxon>
        <taxon>eudicotyledons</taxon>
        <taxon>Gunneridae</taxon>
        <taxon>Pentapetalae</taxon>
        <taxon>asterids</taxon>
        <taxon>Ericales</taxon>
        <taxon>Theaceae</taxon>
        <taxon>Camellia</taxon>
    </lineage>
</organism>
<sequence length="72" mass="8175">MMGEKKGKQVADLKECACISRLRRKDDGPFEINMWNHQMNIIYRTITRTDAIVEAQFLPGFLALASCISVCP</sequence>
<evidence type="ECO:0000313" key="2">
    <source>
        <dbReference type="Proteomes" id="UP001060215"/>
    </source>
</evidence>
<protein>
    <submittedName>
        <fullName evidence="1">Uncharacterized protein</fullName>
    </submittedName>
</protein>
<reference evidence="1 2" key="1">
    <citation type="journal article" date="2022" name="Plant J.">
        <title>Chromosome-level genome of Camellia lanceoleosa provides a valuable resource for understanding genome evolution and self-incompatibility.</title>
        <authorList>
            <person name="Gong W."/>
            <person name="Xiao S."/>
            <person name="Wang L."/>
            <person name="Liao Z."/>
            <person name="Chang Y."/>
            <person name="Mo W."/>
            <person name="Hu G."/>
            <person name="Li W."/>
            <person name="Zhao G."/>
            <person name="Zhu H."/>
            <person name="Hu X."/>
            <person name="Ji K."/>
            <person name="Xiang X."/>
            <person name="Song Q."/>
            <person name="Yuan D."/>
            <person name="Jin S."/>
            <person name="Zhang L."/>
        </authorList>
    </citation>
    <scope>NUCLEOTIDE SEQUENCE [LARGE SCALE GENOMIC DNA]</scope>
    <source>
        <strain evidence="1">SQ_2022a</strain>
    </source>
</reference>
<proteinExistence type="predicted"/>
<keyword evidence="2" id="KW-1185">Reference proteome</keyword>
<dbReference type="Proteomes" id="UP001060215">
    <property type="component" value="Chromosome 11"/>
</dbReference>
<gene>
    <name evidence="1" type="ORF">LOK49_LG15G01688</name>
</gene>
<dbReference type="EMBL" id="CM045768">
    <property type="protein sequence ID" value="KAI7982345.1"/>
    <property type="molecule type" value="Genomic_DNA"/>
</dbReference>
<accession>A0ACC0F1F1</accession>
<comment type="caution">
    <text evidence="1">The sequence shown here is derived from an EMBL/GenBank/DDBJ whole genome shotgun (WGS) entry which is preliminary data.</text>
</comment>
<name>A0ACC0F1F1_9ERIC</name>
<evidence type="ECO:0000313" key="1">
    <source>
        <dbReference type="EMBL" id="KAI7982345.1"/>
    </source>
</evidence>